<accession>A0A419X776</accession>
<evidence type="ECO:0000313" key="2">
    <source>
        <dbReference type="Proteomes" id="UP000284531"/>
    </source>
</evidence>
<name>A0A419X776_9BACT</name>
<organism evidence="1 2">
    <name type="scientific">Marinifilum flexuosum</name>
    <dbReference type="NCBI Taxonomy" id="1117708"/>
    <lineage>
        <taxon>Bacteria</taxon>
        <taxon>Pseudomonadati</taxon>
        <taxon>Bacteroidota</taxon>
        <taxon>Bacteroidia</taxon>
        <taxon>Marinilabiliales</taxon>
        <taxon>Marinifilaceae</taxon>
    </lineage>
</organism>
<keyword evidence="2" id="KW-1185">Reference proteome</keyword>
<dbReference type="AlphaFoldDB" id="A0A419X776"/>
<comment type="caution">
    <text evidence="1">The sequence shown here is derived from an EMBL/GenBank/DDBJ whole genome shotgun (WGS) entry which is preliminary data.</text>
</comment>
<reference evidence="1 2" key="1">
    <citation type="submission" date="2018-09" db="EMBL/GenBank/DDBJ databases">
        <title>Genomic Encyclopedia of Archaeal and Bacterial Type Strains, Phase II (KMG-II): from individual species to whole genera.</title>
        <authorList>
            <person name="Goeker M."/>
        </authorList>
    </citation>
    <scope>NUCLEOTIDE SEQUENCE [LARGE SCALE GENOMIC DNA]</scope>
    <source>
        <strain evidence="1 2">DSM 21950</strain>
    </source>
</reference>
<gene>
    <name evidence="1" type="ORF">BXY64_0568</name>
</gene>
<evidence type="ECO:0000313" key="1">
    <source>
        <dbReference type="EMBL" id="RKE03562.1"/>
    </source>
</evidence>
<sequence>MIKFDSVNLNLDLGFNIPFIYKAPAKGLF</sequence>
<protein>
    <submittedName>
        <fullName evidence="1">Uncharacterized protein</fullName>
    </submittedName>
</protein>
<dbReference type="Proteomes" id="UP000284531">
    <property type="component" value="Unassembled WGS sequence"/>
</dbReference>
<dbReference type="EMBL" id="RAPQ01000008">
    <property type="protein sequence ID" value="RKE03562.1"/>
    <property type="molecule type" value="Genomic_DNA"/>
</dbReference>
<proteinExistence type="predicted"/>